<dbReference type="Ensembl" id="ENSOABT00000045511.2">
    <property type="protein sequence ID" value="ENSOABP00000044346.2"/>
    <property type="gene ID" value="ENSOABG00000019863.2"/>
</dbReference>
<dbReference type="Proteomes" id="UP000472276">
    <property type="component" value="Unassembled WGS sequence"/>
</dbReference>
<dbReference type="RefSeq" id="XP_031611277.1">
    <property type="nucleotide sequence ID" value="XM_031755417.2"/>
</dbReference>
<dbReference type="GO" id="GO:1990817">
    <property type="term" value="F:poly(A) RNA polymerase activity"/>
    <property type="evidence" value="ECO:0007669"/>
    <property type="project" value="UniProtKB-EC"/>
</dbReference>
<keyword evidence="6" id="KW-0808">Transferase</keyword>
<dbReference type="PANTHER" id="PTHR12271:SF40">
    <property type="entry name" value="POLY(A) RNA POLYMERASE GLD2"/>
    <property type="match status" value="1"/>
</dbReference>
<dbReference type="GO" id="GO:0031123">
    <property type="term" value="P:RNA 3'-end processing"/>
    <property type="evidence" value="ECO:0007669"/>
    <property type="project" value="TreeGrafter"/>
</dbReference>
<feature type="region of interest" description="Disordered" evidence="11">
    <location>
        <begin position="1"/>
        <end position="37"/>
    </location>
</feature>
<dbReference type="Gene3D" id="1.10.1410.10">
    <property type="match status" value="1"/>
</dbReference>
<dbReference type="GO" id="GO:0046872">
    <property type="term" value="F:metal ion binding"/>
    <property type="evidence" value="ECO:0007669"/>
    <property type="project" value="UniProtKB-KW"/>
</dbReference>
<evidence type="ECO:0000256" key="1">
    <source>
        <dbReference type="ARBA" id="ARBA00001936"/>
    </source>
</evidence>
<proteinExistence type="inferred from homology"/>
<comment type="catalytic activity">
    <reaction evidence="10">
        <text>RNA(n) + ATP = RNA(n)-3'-adenine ribonucleotide + diphosphate</text>
        <dbReference type="Rhea" id="RHEA:11332"/>
        <dbReference type="Rhea" id="RHEA-COMP:14527"/>
        <dbReference type="Rhea" id="RHEA-COMP:17347"/>
        <dbReference type="ChEBI" id="CHEBI:30616"/>
        <dbReference type="ChEBI" id="CHEBI:33019"/>
        <dbReference type="ChEBI" id="CHEBI:140395"/>
        <dbReference type="ChEBI" id="CHEBI:173115"/>
        <dbReference type="EC" id="2.7.7.19"/>
    </reaction>
</comment>
<dbReference type="InterPro" id="IPR002058">
    <property type="entry name" value="PAP_assoc"/>
</dbReference>
<evidence type="ECO:0000256" key="10">
    <source>
        <dbReference type="ARBA" id="ARBA00048830"/>
    </source>
</evidence>
<evidence type="ECO:0000313" key="15">
    <source>
        <dbReference type="Proteomes" id="UP000472276"/>
    </source>
</evidence>
<keyword evidence="15" id="KW-1185">Reference proteome</keyword>
<evidence type="ECO:0000256" key="5">
    <source>
        <dbReference type="ARBA" id="ARBA00022490"/>
    </source>
</evidence>
<keyword evidence="8" id="KW-0460">Magnesium</keyword>
<evidence type="ECO:0000259" key="13">
    <source>
        <dbReference type="Pfam" id="PF22600"/>
    </source>
</evidence>
<accession>A0A668UXN8</accession>
<feature type="region of interest" description="Disordered" evidence="11">
    <location>
        <begin position="89"/>
        <end position="112"/>
    </location>
</feature>
<evidence type="ECO:0000256" key="6">
    <source>
        <dbReference type="ARBA" id="ARBA00022679"/>
    </source>
</evidence>
<dbReference type="InterPro" id="IPR043519">
    <property type="entry name" value="NT_sf"/>
</dbReference>
<dbReference type="FunFam" id="1.10.1410.10:FF:000007">
    <property type="entry name" value="poly(A) RNA polymerase GLD2 isoform X1"/>
    <property type="match status" value="1"/>
</dbReference>
<sequence length="488" mass="55866">MFPRRTTPPRGRSAYSNGLHPPPTAPQSYDYNHQSLPGVNSFPRLERLPSYEWNPPPSTSTVQPRHMPAMINGRKRQNDQFSAHHVKRQRVDTPSHHLSSPPLIHSRPPHHRTDRAVAEPSRLSLTGFDHSYPGPNLDVRPQVPAVLESSSSLHASITDKPYPQLSCQMVELFEACQQQPSDLQRKEVCRSRLQQDIQQIFPSARLYLTGSSMNGLGSRCSDADICLVIKGNKKPDALRVLGRLLKLFKTLSYVERNQLIRAKVPILRFREKGSDLEFDLNVNNTVGIRNTFLLRSYAYADLRVRPMILVIKKWARYNNINDASKGTLSSYTLVLMVLHYLQTLSEPVLPSLQRDYPESFNPLMDLDMVPEGPKHIPPYISRNKSSLGELLLGFLKYYATEFSWDKQVISVREARAFPKNNSKEWNNKFICVEEPFERNNVARAVHEKLKFDAIKAKFAESCRLLHERKELNSILPFRAIIIKESSRG</sequence>
<organism evidence="14 15">
    <name type="scientific">Oreochromis aureus</name>
    <name type="common">Israeli tilapia</name>
    <name type="synonym">Chromis aureus</name>
    <dbReference type="NCBI Taxonomy" id="47969"/>
    <lineage>
        <taxon>Eukaryota</taxon>
        <taxon>Metazoa</taxon>
        <taxon>Chordata</taxon>
        <taxon>Craniata</taxon>
        <taxon>Vertebrata</taxon>
        <taxon>Euteleostomi</taxon>
        <taxon>Actinopterygii</taxon>
        <taxon>Neopterygii</taxon>
        <taxon>Teleostei</taxon>
        <taxon>Neoteleostei</taxon>
        <taxon>Acanthomorphata</taxon>
        <taxon>Ovalentaria</taxon>
        <taxon>Cichlomorphae</taxon>
        <taxon>Cichliformes</taxon>
        <taxon>Cichlidae</taxon>
        <taxon>African cichlids</taxon>
        <taxon>Pseudocrenilabrinae</taxon>
        <taxon>Oreochromini</taxon>
        <taxon>Oreochromis</taxon>
    </lineage>
</organism>
<dbReference type="GO" id="GO:0005737">
    <property type="term" value="C:cytoplasm"/>
    <property type="evidence" value="ECO:0007669"/>
    <property type="project" value="UniProtKB-SubCell"/>
</dbReference>
<dbReference type="Pfam" id="PF22600">
    <property type="entry name" value="MTPAP-like_central"/>
    <property type="match status" value="1"/>
</dbReference>
<name>A0A668UXN8_OREAU</name>
<dbReference type="RefSeq" id="XP_039476938.1">
    <property type="nucleotide sequence ID" value="XM_039621004.1"/>
</dbReference>
<dbReference type="InterPro" id="IPR054708">
    <property type="entry name" value="MTPAP-like_central"/>
</dbReference>
<gene>
    <name evidence="14" type="primary">TENT2</name>
</gene>
<feature type="compositionally biased region" description="Low complexity" evidence="11">
    <location>
        <begin position="96"/>
        <end position="106"/>
    </location>
</feature>
<comment type="subcellular location">
    <subcellularLocation>
        <location evidence="3">Cytoplasm</location>
    </subcellularLocation>
</comment>
<evidence type="ECO:0000256" key="11">
    <source>
        <dbReference type="SAM" id="MobiDB-lite"/>
    </source>
</evidence>
<dbReference type="Gene3D" id="3.30.460.10">
    <property type="entry name" value="Beta Polymerase, domain 2"/>
    <property type="match status" value="1"/>
</dbReference>
<comment type="cofactor">
    <cofactor evidence="1">
        <name>Mn(2+)</name>
        <dbReference type="ChEBI" id="CHEBI:29035"/>
    </cofactor>
</comment>
<evidence type="ECO:0000256" key="8">
    <source>
        <dbReference type="ARBA" id="ARBA00022842"/>
    </source>
</evidence>
<feature type="domain" description="Poly(A) RNA polymerase mitochondrial-like central palm" evidence="13">
    <location>
        <begin position="165"/>
        <end position="298"/>
    </location>
</feature>
<reference evidence="14" key="1">
    <citation type="submission" date="2025-08" db="UniProtKB">
        <authorList>
            <consortium name="Ensembl"/>
        </authorList>
    </citation>
    <scope>IDENTIFICATION</scope>
</reference>
<evidence type="ECO:0000256" key="4">
    <source>
        <dbReference type="ARBA" id="ARBA00012388"/>
    </source>
</evidence>
<protein>
    <recommendedName>
        <fullName evidence="4">polynucleotide adenylyltransferase</fullName>
        <ecNumber evidence="4">2.7.7.19</ecNumber>
    </recommendedName>
</protein>
<evidence type="ECO:0000256" key="9">
    <source>
        <dbReference type="ARBA" id="ARBA00038491"/>
    </source>
</evidence>
<dbReference type="PANTHER" id="PTHR12271">
    <property type="entry name" value="POLY A POLYMERASE CID PAP -RELATED"/>
    <property type="match status" value="1"/>
</dbReference>
<comment type="similarity">
    <text evidence="9">Belongs to the DNA polymerase type-B-like family. GLD2 subfamily.</text>
</comment>
<dbReference type="Pfam" id="PF03828">
    <property type="entry name" value="PAP_assoc"/>
    <property type="match status" value="1"/>
</dbReference>
<evidence type="ECO:0000256" key="2">
    <source>
        <dbReference type="ARBA" id="ARBA00001946"/>
    </source>
</evidence>
<evidence type="ECO:0000256" key="7">
    <source>
        <dbReference type="ARBA" id="ARBA00022723"/>
    </source>
</evidence>
<evidence type="ECO:0000259" key="12">
    <source>
        <dbReference type="Pfam" id="PF03828"/>
    </source>
</evidence>
<reference evidence="14" key="2">
    <citation type="submission" date="2025-09" db="UniProtKB">
        <authorList>
            <consortium name="Ensembl"/>
        </authorList>
    </citation>
    <scope>IDENTIFICATION</scope>
</reference>
<dbReference type="RefSeq" id="XP_031611278.1">
    <property type="nucleotide sequence ID" value="XM_031755418.2"/>
</dbReference>
<evidence type="ECO:0000256" key="3">
    <source>
        <dbReference type="ARBA" id="ARBA00004496"/>
    </source>
</evidence>
<dbReference type="SUPFAM" id="SSF81301">
    <property type="entry name" value="Nucleotidyltransferase"/>
    <property type="match status" value="1"/>
</dbReference>
<evidence type="ECO:0000313" key="14">
    <source>
        <dbReference type="Ensembl" id="ENSOABP00000044346.2"/>
    </source>
</evidence>
<feature type="domain" description="PAP-associated" evidence="12">
    <location>
        <begin position="386"/>
        <end position="440"/>
    </location>
</feature>
<dbReference type="AlphaFoldDB" id="A0A668UXN8"/>
<dbReference type="GeneID" id="116332456"/>
<comment type="cofactor">
    <cofactor evidence="2">
        <name>Mg(2+)</name>
        <dbReference type="ChEBI" id="CHEBI:18420"/>
    </cofactor>
</comment>
<keyword evidence="7" id="KW-0479">Metal-binding</keyword>
<feature type="compositionally biased region" description="Polar residues" evidence="11">
    <location>
        <begin position="26"/>
        <end position="37"/>
    </location>
</feature>
<dbReference type="SUPFAM" id="SSF81631">
    <property type="entry name" value="PAP/OAS1 substrate-binding domain"/>
    <property type="match status" value="1"/>
</dbReference>
<keyword evidence="5" id="KW-0963">Cytoplasm</keyword>
<dbReference type="EC" id="2.7.7.19" evidence="4"/>
<dbReference type="CDD" id="cd05402">
    <property type="entry name" value="NT_PAP_TUTase"/>
    <property type="match status" value="1"/>
</dbReference>